<name>A0A2T4B3K6_9HYPO</name>
<evidence type="ECO:0000256" key="2">
    <source>
        <dbReference type="ARBA" id="ARBA00022723"/>
    </source>
</evidence>
<dbReference type="Proteomes" id="UP000241546">
    <property type="component" value="Unassembled WGS sequence"/>
</dbReference>
<feature type="domain" description="C2H2-type" evidence="8">
    <location>
        <begin position="137"/>
        <end position="165"/>
    </location>
</feature>
<evidence type="ECO:0000313" key="9">
    <source>
        <dbReference type="EMBL" id="PTB63894.1"/>
    </source>
</evidence>
<dbReference type="PROSITE" id="PS00028">
    <property type="entry name" value="ZINC_FINGER_C2H2_1"/>
    <property type="match status" value="3"/>
</dbReference>
<keyword evidence="4 7" id="KW-0863">Zinc-finger</keyword>
<organism evidence="9 10">
    <name type="scientific">Trichoderma citrinoviride</name>
    <dbReference type="NCBI Taxonomy" id="58853"/>
    <lineage>
        <taxon>Eukaryota</taxon>
        <taxon>Fungi</taxon>
        <taxon>Dikarya</taxon>
        <taxon>Ascomycota</taxon>
        <taxon>Pezizomycotina</taxon>
        <taxon>Sordariomycetes</taxon>
        <taxon>Hypocreomycetidae</taxon>
        <taxon>Hypocreales</taxon>
        <taxon>Hypocreaceae</taxon>
        <taxon>Trichoderma</taxon>
    </lineage>
</organism>
<dbReference type="GO" id="GO:0008270">
    <property type="term" value="F:zinc ion binding"/>
    <property type="evidence" value="ECO:0007669"/>
    <property type="project" value="UniProtKB-KW"/>
</dbReference>
<evidence type="ECO:0000256" key="7">
    <source>
        <dbReference type="PROSITE-ProRule" id="PRU00042"/>
    </source>
</evidence>
<dbReference type="SUPFAM" id="SSF57667">
    <property type="entry name" value="beta-beta-alpha zinc fingers"/>
    <property type="match status" value="2"/>
</dbReference>
<dbReference type="EMBL" id="KZ680218">
    <property type="protein sequence ID" value="PTB63894.1"/>
    <property type="molecule type" value="Genomic_DNA"/>
</dbReference>
<protein>
    <recommendedName>
        <fullName evidence="8">C2H2-type domain-containing protein</fullName>
    </recommendedName>
</protein>
<dbReference type="PROSITE" id="PS50157">
    <property type="entry name" value="ZINC_FINGER_C2H2_2"/>
    <property type="match status" value="2"/>
</dbReference>
<keyword evidence="10" id="KW-1185">Reference proteome</keyword>
<dbReference type="InterPro" id="IPR050888">
    <property type="entry name" value="ZnF_C2H2-type_TF"/>
</dbReference>
<dbReference type="Pfam" id="PF00096">
    <property type="entry name" value="zf-C2H2"/>
    <property type="match status" value="2"/>
</dbReference>
<feature type="domain" description="C2H2-type" evidence="8">
    <location>
        <begin position="166"/>
        <end position="194"/>
    </location>
</feature>
<dbReference type="Gene3D" id="3.30.160.60">
    <property type="entry name" value="Classic Zinc Finger"/>
    <property type="match status" value="2"/>
</dbReference>
<evidence type="ECO:0000256" key="6">
    <source>
        <dbReference type="ARBA" id="ARBA00023242"/>
    </source>
</evidence>
<reference evidence="10" key="1">
    <citation type="submission" date="2016-07" db="EMBL/GenBank/DDBJ databases">
        <title>Multiple horizontal gene transfer events from other fungi enriched the ability of initially mycotrophic Trichoderma (Ascomycota) to feed on dead plant biomass.</title>
        <authorList>
            <consortium name="DOE Joint Genome Institute"/>
            <person name="Atanasova L."/>
            <person name="Chenthamara K."/>
            <person name="Zhang J."/>
            <person name="Grujic M."/>
            <person name="Henrissat B."/>
            <person name="Kuo A."/>
            <person name="Aerts A."/>
            <person name="Salamov A."/>
            <person name="Lipzen A."/>
            <person name="Labutti K."/>
            <person name="Barry K."/>
            <person name="Miao Y."/>
            <person name="Rahimi M.J."/>
            <person name="Shen Q."/>
            <person name="Grigoriev I.V."/>
            <person name="Kubicek C.P."/>
            <person name="Druzhinina I.S."/>
        </authorList>
    </citation>
    <scope>NUCLEOTIDE SEQUENCE [LARGE SCALE GENOMIC DNA]</scope>
    <source>
        <strain evidence="10">TUCIM 6016</strain>
    </source>
</reference>
<evidence type="ECO:0000259" key="8">
    <source>
        <dbReference type="PROSITE" id="PS50157"/>
    </source>
</evidence>
<sequence>MGNNNTADCDSTARITAVSPFAMVLGQSIRDWGTLSPILRSIDDWVNGTSDQGVRQQRCCREEFASIGLLLRHCQERHSLSKAPTSQDAVSPDQDDVDKAHWGSFLFCDDCGTKHPETLVPVDSSQSPVSAVEREPFRCEDCGETFKLERNLREHLAKTHGKDDGLPCGQCDETFATEDYLMAHIRKDHGDPKPLKCQEPKCESSFASRYNPNEHVVAVHRQVKAFKMLKMPSVICSKNEPDYARQGKAWQRTEIQVDLGVCKAEFVRKGDLKRHNKNVHGINE</sequence>
<dbReference type="InterPro" id="IPR013087">
    <property type="entry name" value="Znf_C2H2_type"/>
</dbReference>
<evidence type="ECO:0000313" key="10">
    <source>
        <dbReference type="Proteomes" id="UP000241546"/>
    </source>
</evidence>
<keyword evidence="5" id="KW-0862">Zinc</keyword>
<dbReference type="PANTHER" id="PTHR24406">
    <property type="entry name" value="TRANSCRIPTIONAL REPRESSOR CTCFL-RELATED"/>
    <property type="match status" value="1"/>
</dbReference>
<dbReference type="GO" id="GO:0005634">
    <property type="term" value="C:nucleus"/>
    <property type="evidence" value="ECO:0007669"/>
    <property type="project" value="UniProtKB-SubCell"/>
</dbReference>
<gene>
    <name evidence="9" type="ORF">BBK36DRAFT_1171341</name>
</gene>
<dbReference type="OrthoDB" id="5245608at2759"/>
<proteinExistence type="predicted"/>
<accession>A0A2T4B3K6</accession>
<dbReference type="InterPro" id="IPR036236">
    <property type="entry name" value="Znf_C2H2_sf"/>
</dbReference>
<dbReference type="RefSeq" id="XP_024747214.1">
    <property type="nucleotide sequence ID" value="XM_024895558.1"/>
</dbReference>
<evidence type="ECO:0000256" key="4">
    <source>
        <dbReference type="ARBA" id="ARBA00022771"/>
    </source>
</evidence>
<dbReference type="AlphaFoldDB" id="A0A2T4B3K6"/>
<dbReference type="SMART" id="SM00355">
    <property type="entry name" value="ZnF_C2H2"/>
    <property type="match status" value="5"/>
</dbReference>
<evidence type="ECO:0000256" key="5">
    <source>
        <dbReference type="ARBA" id="ARBA00022833"/>
    </source>
</evidence>
<evidence type="ECO:0000256" key="3">
    <source>
        <dbReference type="ARBA" id="ARBA00022737"/>
    </source>
</evidence>
<keyword evidence="3" id="KW-0677">Repeat</keyword>
<evidence type="ECO:0000256" key="1">
    <source>
        <dbReference type="ARBA" id="ARBA00004123"/>
    </source>
</evidence>
<dbReference type="GeneID" id="36603676"/>
<keyword evidence="6" id="KW-0539">Nucleus</keyword>
<comment type="subcellular location">
    <subcellularLocation>
        <location evidence="1">Nucleus</location>
    </subcellularLocation>
</comment>
<keyword evidence="2" id="KW-0479">Metal-binding</keyword>